<dbReference type="EMBL" id="CP002360">
    <property type="protein sequence ID" value="AEE95294.1"/>
    <property type="molecule type" value="Genomic_DNA"/>
</dbReference>
<dbReference type="Proteomes" id="UP000008457">
    <property type="component" value="Chromosome"/>
</dbReference>
<evidence type="ECO:0000313" key="1">
    <source>
        <dbReference type="EMBL" id="AEE95294.1"/>
    </source>
</evidence>
<reference evidence="2" key="1">
    <citation type="submission" date="2010-11" db="EMBL/GenBank/DDBJ databases">
        <title>The complete genome of Mahella australiensis DSM 15567.</title>
        <authorList>
            <consortium name="US DOE Joint Genome Institute (JGI-PGF)"/>
            <person name="Lucas S."/>
            <person name="Copeland A."/>
            <person name="Lapidus A."/>
            <person name="Bruce D."/>
            <person name="Goodwin L."/>
            <person name="Pitluck S."/>
            <person name="Kyrpides N."/>
            <person name="Mavromatis K."/>
            <person name="Pagani I."/>
            <person name="Ivanova N."/>
            <person name="Teshima H."/>
            <person name="Brettin T."/>
            <person name="Detter J.C."/>
            <person name="Han C."/>
            <person name="Tapia R."/>
            <person name="Land M."/>
            <person name="Hauser L."/>
            <person name="Markowitz V."/>
            <person name="Cheng J.-F."/>
            <person name="Hugenholtz P."/>
            <person name="Woyke T."/>
            <person name="Wu D."/>
            <person name="Spring S."/>
            <person name="Pukall R."/>
            <person name="Steenblock K."/>
            <person name="Schneider S."/>
            <person name="Klenk H.-P."/>
            <person name="Eisen J.A."/>
        </authorList>
    </citation>
    <scope>NUCLEOTIDE SEQUENCE [LARGE SCALE GENOMIC DNA]</scope>
    <source>
        <strain evidence="2">DSM 15567 / CIP 107919 / 50-1 BON</strain>
    </source>
</reference>
<proteinExistence type="predicted"/>
<dbReference type="KEGG" id="mas:Mahau_0071"/>
<dbReference type="HOGENOM" id="CLU_043926_0_0_9"/>
<dbReference type="STRING" id="697281.Mahau_0071"/>
<reference evidence="1 2" key="2">
    <citation type="journal article" date="2011" name="Stand. Genomic Sci.">
        <title>Complete genome sequence of Mahella australiensis type strain (50-1 BON).</title>
        <authorList>
            <person name="Sikorski J."/>
            <person name="Teshima H."/>
            <person name="Nolan M."/>
            <person name="Lucas S."/>
            <person name="Hammon N."/>
            <person name="Deshpande S."/>
            <person name="Cheng J.F."/>
            <person name="Pitluck S."/>
            <person name="Liolios K."/>
            <person name="Pagani I."/>
            <person name="Ivanova N."/>
            <person name="Huntemann M."/>
            <person name="Mavromatis K."/>
            <person name="Ovchinikova G."/>
            <person name="Pati A."/>
            <person name="Tapia R."/>
            <person name="Han C."/>
            <person name="Goodwin L."/>
            <person name="Chen A."/>
            <person name="Palaniappan K."/>
            <person name="Land M."/>
            <person name="Hauser L."/>
            <person name="Ngatchou-Djao O.D."/>
            <person name="Rohde M."/>
            <person name="Pukall R."/>
            <person name="Spring S."/>
            <person name="Abt B."/>
            <person name="Goker M."/>
            <person name="Detter J.C."/>
            <person name="Woyke T."/>
            <person name="Bristow J."/>
            <person name="Markowitz V."/>
            <person name="Hugenholtz P."/>
            <person name="Eisen J.A."/>
            <person name="Kyrpides N.C."/>
            <person name="Klenk H.P."/>
            <person name="Lapidus A."/>
        </authorList>
    </citation>
    <scope>NUCLEOTIDE SEQUENCE [LARGE SCALE GENOMIC DNA]</scope>
    <source>
        <strain evidence="2">DSM 15567 / CIP 107919 / 50-1 BON</strain>
    </source>
</reference>
<accession>F3ZVE4</accession>
<dbReference type="AlphaFoldDB" id="F3ZVE4"/>
<name>F3ZVE4_MAHA5</name>
<dbReference type="OrthoDB" id="2534901at2"/>
<gene>
    <name evidence="1" type="ordered locus">Mahau_0071</name>
</gene>
<organism evidence="1 2">
    <name type="scientific">Mahella australiensis (strain DSM 15567 / CIP 107919 / 50-1 BON)</name>
    <dbReference type="NCBI Taxonomy" id="697281"/>
    <lineage>
        <taxon>Bacteria</taxon>
        <taxon>Bacillati</taxon>
        <taxon>Bacillota</taxon>
        <taxon>Clostridia</taxon>
        <taxon>Thermoanaerobacterales</taxon>
        <taxon>Thermoanaerobacterales Family IV. Incertae Sedis</taxon>
        <taxon>Mahella</taxon>
    </lineage>
</organism>
<keyword evidence="2" id="KW-1185">Reference proteome</keyword>
<sequence length="483" mass="52485">MPFKIDNTKISNKAWSDVDKSAIWQRLKAGLDEDAAGTREAIREMYAVVKAAINDDLTQADCWGPHHEIQQDGTLVLNRGGVIAAAQALAGARTEPNLTSEQIAEAKQHLRRHYEQLELPIPDALGEMAEIAATISSEIAVNDVPLAPGANLEALKSGDDDPLEVVVEIPAGKSKRGWNYTPQVIQKIAGEVALKTATGFLGHQKPEDVDHTFPTPVTHWVGALYKDGKAYIRGVIDAAAKDLKRWIRAGRVKQVSIYGMPTLQQAAGETQVVDYQLLSIDWTPLDRAGMPTSIVAIGEMADFISEPITISGGARMTLQETLAKLKELGVTPGQIAGEMGWSLDSMANEVDSVAWESLQAATKAIGEIAAMFNLKDAKTDDLIKAVKEAREVQDQMVKARREAIIDKVIGEMVTVEAARPLVKRMLNVPDDADEETVKKAVGEMLTQDDIKQAMTGIFKQDVIRPVINDKSADSGMTIVKARI</sequence>
<protein>
    <submittedName>
        <fullName evidence="1">Uncharacterized protein</fullName>
    </submittedName>
</protein>
<dbReference type="eggNOG" id="ENOG502Z9KA">
    <property type="taxonomic scope" value="Bacteria"/>
</dbReference>
<evidence type="ECO:0000313" key="2">
    <source>
        <dbReference type="Proteomes" id="UP000008457"/>
    </source>
</evidence>